<dbReference type="CDD" id="cd22132">
    <property type="entry name" value="F-box_FBXW5"/>
    <property type="match status" value="1"/>
</dbReference>
<dbReference type="InterPro" id="IPR042508">
    <property type="entry name" value="FBXW5"/>
</dbReference>
<dbReference type="PROSITE" id="PS50181">
    <property type="entry name" value="FBOX"/>
    <property type="match status" value="1"/>
</dbReference>
<reference evidence="3" key="1">
    <citation type="journal article" date="2021" name="Cell">
        <title>Tracing the genetic footprints of vertebrate landing in non-teleost ray-finned fishes.</title>
        <authorList>
            <person name="Bi X."/>
            <person name="Wang K."/>
            <person name="Yang L."/>
            <person name="Pan H."/>
            <person name="Jiang H."/>
            <person name="Wei Q."/>
            <person name="Fang M."/>
            <person name="Yu H."/>
            <person name="Zhu C."/>
            <person name="Cai Y."/>
            <person name="He Y."/>
            <person name="Gan X."/>
            <person name="Zeng H."/>
            <person name="Yu D."/>
            <person name="Zhu Y."/>
            <person name="Jiang H."/>
            <person name="Qiu Q."/>
            <person name="Yang H."/>
            <person name="Zhang Y.E."/>
            <person name="Wang W."/>
            <person name="Zhu M."/>
            <person name="He S."/>
            <person name="Zhang G."/>
        </authorList>
    </citation>
    <scope>NUCLEOTIDE SEQUENCE</scope>
    <source>
        <strain evidence="3">Allg_001</strain>
    </source>
</reference>
<comment type="caution">
    <text evidence="3">The sequence shown here is derived from an EMBL/GenBank/DDBJ whole genome shotgun (WGS) entry which is preliminary data.</text>
</comment>
<dbReference type="Gene3D" id="1.20.1280.50">
    <property type="match status" value="1"/>
</dbReference>
<dbReference type="InterPro" id="IPR036047">
    <property type="entry name" value="F-box-like_dom_sf"/>
</dbReference>
<dbReference type="GO" id="GO:0016567">
    <property type="term" value="P:protein ubiquitination"/>
    <property type="evidence" value="ECO:0007669"/>
    <property type="project" value="InterPro"/>
</dbReference>
<dbReference type="InterPro" id="IPR027540">
    <property type="entry name" value="Coq4_euk"/>
</dbReference>
<dbReference type="GO" id="GO:0006744">
    <property type="term" value="P:ubiquinone biosynthetic process"/>
    <property type="evidence" value="ECO:0007669"/>
    <property type="project" value="InterPro"/>
</dbReference>
<proteinExistence type="inferred from homology"/>
<dbReference type="InterPro" id="IPR036322">
    <property type="entry name" value="WD40_repeat_dom_sf"/>
</dbReference>
<dbReference type="PANTHER" id="PTHR20995">
    <property type="entry name" value="F-BOX/WD REPEAT-CONTAINING PROTEIN 5"/>
    <property type="match status" value="1"/>
</dbReference>
<dbReference type="GO" id="GO:0019005">
    <property type="term" value="C:SCF ubiquitin ligase complex"/>
    <property type="evidence" value="ECO:0007669"/>
    <property type="project" value="InterPro"/>
</dbReference>
<feature type="repeat" description="WD" evidence="1">
    <location>
        <begin position="89"/>
        <end position="120"/>
    </location>
</feature>
<sequence>RMDACAPVALPDSLLLEIFLQLPHDAVLSAGLACRQWYAVSRDEFLWRELFYRYYRIPRSVPRHPAAESWFSEFQRLFDCIPCVEVQTLREHHDQVLHLSFAHRGHLLASCSKDCTVKIWRNNLEISLLHSSSMRQFNWGYTQFSQFNVDDSLLLVSGVYIGPHHSSSGEIAVISLADFSLLSRVRNKPYDVFGCWLNETHLISGNLYWIGNMTSCSVLWLNKAFQDVESENVNVVKRLFKIQNLNASTIRTVMVADCRRHDSPDLLLDYEAQAAAPMPPRRGPLVFDLGSDSEEEEEEEKRERAVAEPLCTLPPEQDPSPGLEDVLDNLFEGRGSPVISERQLEARVARFLGKTRTRPADLAVADGTEQTDHNIYLLFTTGSLTYSPHQIGIKRIMPDQMTTSGPVLGEERSSDEFFDSLDHLIDIHGHIIGMGLSPDHRYLYVNSRAWPAGYVISDPMSPPPIAEEIDLHVIDLKTLREERRILRAHRAFTPNDECFFIFLDVSRDFVASGAEDKHGYIWDRHYNICLARLQHDDVVNSVAFCPTDQELLLSASDDGTVKLDGLVQREGGCDVSGWDRASEAEREECHRDGGGLPSLWNSFFTVGLNLSSVQEASDRFGFTRHYIVLSAWRCERRQHSELGGVAPPGGEQQYHHLYQSHIPTNPLQKALLAVGSGIAALRDPYRHDMVAVLGETTGQLALRRLRDEMRRDPEGCSILQERPRIRLSTLDLCVLGSLPEGSLGREYLRFLQRNKVTPDSRAEVKFVDDEELAYVMLRYREVHDLMHTLLGMPTNMLGEVAVKWFEAAQTGLPMCILGAALGPLRLSARRLQLLAGTLAPWALRSGRGARCVLTVFYEQRWAQSLAELREELGIEPPPPLAI</sequence>
<dbReference type="InterPro" id="IPR001680">
    <property type="entry name" value="WD40_rpt"/>
</dbReference>
<dbReference type="GO" id="GO:0005743">
    <property type="term" value="C:mitochondrial inner membrane"/>
    <property type="evidence" value="ECO:0007669"/>
    <property type="project" value="InterPro"/>
</dbReference>
<organism evidence="3 4">
    <name type="scientific">Atractosteus spatula</name>
    <name type="common">Alligator gar</name>
    <name type="synonym">Lepisosteus spatula</name>
    <dbReference type="NCBI Taxonomy" id="7917"/>
    <lineage>
        <taxon>Eukaryota</taxon>
        <taxon>Metazoa</taxon>
        <taxon>Chordata</taxon>
        <taxon>Craniata</taxon>
        <taxon>Vertebrata</taxon>
        <taxon>Euteleostomi</taxon>
        <taxon>Actinopterygii</taxon>
        <taxon>Neopterygii</taxon>
        <taxon>Holostei</taxon>
        <taxon>Semionotiformes</taxon>
        <taxon>Lepisosteidae</taxon>
        <taxon>Atractosteus</taxon>
    </lineage>
</organism>
<evidence type="ECO:0000256" key="1">
    <source>
        <dbReference type="PROSITE-ProRule" id="PRU00221"/>
    </source>
</evidence>
<protein>
    <submittedName>
        <fullName evidence="3">FBXW5 protein</fullName>
    </submittedName>
</protein>
<dbReference type="HAMAP" id="MF_03111">
    <property type="entry name" value="Coq4"/>
    <property type="match status" value="1"/>
</dbReference>
<dbReference type="PROSITE" id="PS50294">
    <property type="entry name" value="WD_REPEATS_REGION"/>
    <property type="match status" value="1"/>
</dbReference>
<dbReference type="AlphaFoldDB" id="A0A8J7P4J3"/>
<gene>
    <name evidence="3" type="primary">Fbxw5</name>
    <name evidence="3" type="ORF">GTO95_0018405</name>
</gene>
<dbReference type="Pfam" id="PF12937">
    <property type="entry name" value="F-box-like"/>
    <property type="match status" value="1"/>
</dbReference>
<dbReference type="InterPro" id="IPR001810">
    <property type="entry name" value="F-box_dom"/>
</dbReference>
<dbReference type="InterPro" id="IPR007715">
    <property type="entry name" value="Coq4"/>
</dbReference>
<dbReference type="SUPFAM" id="SSF50978">
    <property type="entry name" value="WD40 repeat-like"/>
    <property type="match status" value="1"/>
</dbReference>
<name>A0A8J7P4J3_ATRSP</name>
<evidence type="ECO:0000259" key="2">
    <source>
        <dbReference type="PROSITE" id="PS50181"/>
    </source>
</evidence>
<evidence type="ECO:0000313" key="4">
    <source>
        <dbReference type="Proteomes" id="UP000736164"/>
    </source>
</evidence>
<dbReference type="GO" id="GO:0080008">
    <property type="term" value="C:Cul4-RING E3 ubiquitin ligase complex"/>
    <property type="evidence" value="ECO:0007669"/>
    <property type="project" value="InterPro"/>
</dbReference>
<dbReference type="SUPFAM" id="SSF81383">
    <property type="entry name" value="F-box domain"/>
    <property type="match status" value="1"/>
</dbReference>
<dbReference type="Proteomes" id="UP000736164">
    <property type="component" value="Unassembled WGS sequence"/>
</dbReference>
<dbReference type="SMART" id="SM00320">
    <property type="entry name" value="WD40"/>
    <property type="match status" value="3"/>
</dbReference>
<feature type="non-terminal residue" evidence="3">
    <location>
        <position position="882"/>
    </location>
</feature>
<accession>A0A8J7P4J3</accession>
<evidence type="ECO:0000313" key="3">
    <source>
        <dbReference type="EMBL" id="MBN3323844.1"/>
    </source>
</evidence>
<dbReference type="InterPro" id="IPR015943">
    <property type="entry name" value="WD40/YVTN_repeat-like_dom_sf"/>
</dbReference>
<dbReference type="Gene3D" id="2.130.10.10">
    <property type="entry name" value="YVTN repeat-like/Quinoprotein amine dehydrogenase"/>
    <property type="match status" value="2"/>
</dbReference>
<dbReference type="PANTHER" id="PTHR20995:SF17">
    <property type="entry name" value="F-BOX_WD REPEAT-CONTAINING PROTEIN 5"/>
    <property type="match status" value="1"/>
</dbReference>
<feature type="domain" description="F-box" evidence="2">
    <location>
        <begin position="4"/>
        <end position="50"/>
    </location>
</feature>
<dbReference type="PROSITE" id="PS50082">
    <property type="entry name" value="WD_REPEATS_2"/>
    <property type="match status" value="1"/>
</dbReference>
<feature type="non-terminal residue" evidence="3">
    <location>
        <position position="1"/>
    </location>
</feature>
<dbReference type="FunFam" id="2.130.10.10:FF:000305">
    <property type="entry name" value="F-box/WD repeat-containing protein 5 isoform X1"/>
    <property type="match status" value="1"/>
</dbReference>
<keyword evidence="1" id="KW-0853">WD repeat</keyword>
<keyword evidence="4" id="KW-1185">Reference proteome</keyword>
<dbReference type="Pfam" id="PF00400">
    <property type="entry name" value="WD40"/>
    <property type="match status" value="2"/>
</dbReference>
<dbReference type="SMART" id="SM00256">
    <property type="entry name" value="FBOX"/>
    <property type="match status" value="1"/>
</dbReference>
<dbReference type="EMBL" id="JAAWVO010067529">
    <property type="protein sequence ID" value="MBN3323844.1"/>
    <property type="molecule type" value="Genomic_DNA"/>
</dbReference>
<dbReference type="Pfam" id="PF05019">
    <property type="entry name" value="Coq4"/>
    <property type="match status" value="1"/>
</dbReference>